<reference evidence="2 3" key="1">
    <citation type="submission" date="2019-01" db="EMBL/GenBank/DDBJ databases">
        <title>Intercellular communication is required for trap formation in the nematode-trapping fungus Duddingtonia flagrans.</title>
        <authorList>
            <person name="Youssar L."/>
            <person name="Wernet V."/>
            <person name="Hensel N."/>
            <person name="Hildebrandt H.-G."/>
            <person name="Fischer R."/>
        </authorList>
    </citation>
    <scope>NUCLEOTIDE SEQUENCE [LARGE SCALE GENOMIC DNA]</scope>
    <source>
        <strain evidence="2 3">CBS H-5679</strain>
    </source>
</reference>
<name>A0A436ZWY5_ARTFL</name>
<gene>
    <name evidence="2" type="ORF">DFL_007599</name>
</gene>
<dbReference type="VEuPathDB" id="FungiDB:DFL_007599"/>
<sequence>MARKRYFPSGFGLYQARWRTASTWGLALLPVLSLGFQAPYPEQHQVSPSVNGDLTEFFQLYKPPLAPLSNTASPHDDFSGEACSSTILQHEFINSYGKPAVAQYSPPPQSCEWNTVYFHLYTTSKGRQYDRLAFLFFNDTELWRTSTAEPIPNGISFQYTKDVTPFSTLLRESGAIIFDMGNMVTDILTGTFAVTLTAHYFKLDLPPQQKVADVVVPISRMQGSNGQPSHFVLPNDVAKTSVSIPKNVKAAKLSIIASGNAEEEFWYTNVPDELTNSFPDNTLLGHSPYREVQVYVDGIMVDAIVPVPTIYTGGINPGLWKPIVCPHAYDLWEADVDITLFVAGKTSAVIEFRVEGLTNAGGRPEIGGGIGQNWYVSGRIFFWTDPEAPKIDPSEYSVEVFAAVGVDWETDGSGNDQLVNYRTSVNRRTVISRDFPDGRLWWERFQKYEVEGTLSASGNNQTLQANTHVFENFQIVKDKEAPMSSRTIQENGLTGLRMLGFFLHMDQAFVPYSDKSFFLYGKIKSRYLNHGPESTLLTDRSTFSLNNLPNKGIGVNESSDRRFLDDEASYFSAATGSNKTSWINGASNQGYSYEIGDGSFTTERTVKKYDRQMRSEYARVTSDIQSINGVPVKKSTPDGIDCNNRELREVEVRKEELICPRLPHGRGKTICPVENSVLILEALNEIP</sequence>
<dbReference type="PANTHER" id="PTHR31104">
    <property type="entry name" value="PEPTIDE-N4-(N-ACETYL-BETA-GLUCOSAMINYL)ASPARAGINE AMIDASE A PROTEIN"/>
    <property type="match status" value="1"/>
</dbReference>
<dbReference type="RefSeq" id="XP_067488747.1">
    <property type="nucleotide sequence ID" value="XM_067637206.1"/>
</dbReference>
<dbReference type="Pfam" id="PF12222">
    <property type="entry name" value="PNGaseA"/>
    <property type="match status" value="1"/>
</dbReference>
<dbReference type="AlphaFoldDB" id="A0A436ZWY5"/>
<feature type="domain" description="Peptide N-acetyl-beta-D-glucosaminyl asparaginase amidase A N-terminal" evidence="1">
    <location>
        <begin position="80"/>
        <end position="388"/>
    </location>
</feature>
<comment type="caution">
    <text evidence="2">The sequence shown here is derived from an EMBL/GenBank/DDBJ whole genome shotgun (WGS) entry which is preliminary data.</text>
</comment>
<dbReference type="Proteomes" id="UP000283090">
    <property type="component" value="Unassembled WGS sequence"/>
</dbReference>
<dbReference type="InterPro" id="IPR056948">
    <property type="entry name" value="PNGaseA_N"/>
</dbReference>
<protein>
    <recommendedName>
        <fullName evidence="1">Peptide N-acetyl-beta-D-glucosaminyl asparaginase amidase A N-terminal domain-containing protein</fullName>
    </recommendedName>
</protein>
<organism evidence="2 3">
    <name type="scientific">Arthrobotrys flagrans</name>
    <name type="common">Nematode-trapping fungus</name>
    <name type="synonym">Trichothecium flagrans</name>
    <dbReference type="NCBI Taxonomy" id="97331"/>
    <lineage>
        <taxon>Eukaryota</taxon>
        <taxon>Fungi</taxon>
        <taxon>Dikarya</taxon>
        <taxon>Ascomycota</taxon>
        <taxon>Pezizomycotina</taxon>
        <taxon>Orbiliomycetes</taxon>
        <taxon>Orbiliales</taxon>
        <taxon>Orbiliaceae</taxon>
        <taxon>Arthrobotrys</taxon>
    </lineage>
</organism>
<evidence type="ECO:0000259" key="1">
    <source>
        <dbReference type="Pfam" id="PF12222"/>
    </source>
</evidence>
<dbReference type="GeneID" id="93589910"/>
<keyword evidence="3" id="KW-1185">Reference proteome</keyword>
<accession>A0A436ZWY5</accession>
<evidence type="ECO:0000313" key="3">
    <source>
        <dbReference type="Proteomes" id="UP000283090"/>
    </source>
</evidence>
<dbReference type="EMBL" id="SAEB01000009">
    <property type="protein sequence ID" value="RVD83203.1"/>
    <property type="molecule type" value="Genomic_DNA"/>
</dbReference>
<evidence type="ECO:0000313" key="2">
    <source>
        <dbReference type="EMBL" id="RVD83203.1"/>
    </source>
</evidence>
<proteinExistence type="predicted"/>
<dbReference type="InterPro" id="IPR021102">
    <property type="entry name" value="PNGase_A"/>
</dbReference>
<dbReference type="OrthoDB" id="1612078at2759"/>